<accession>A0A3N0G148</accession>
<evidence type="ECO:0000256" key="1">
    <source>
        <dbReference type="SAM" id="Phobius"/>
    </source>
</evidence>
<evidence type="ECO:0000313" key="3">
    <source>
        <dbReference type="Proteomes" id="UP000276061"/>
    </source>
</evidence>
<dbReference type="OrthoDB" id="6884671at2"/>
<sequence>MMKSIRELTIKDVIDLVFSIRTLCLLAANISALSLGYYLLWSSNIADHTILVTGLPKESSALKVATVTGISITFIVSVFRPSKGMIEKLKQWSISFTFSSAFGFALVINMFEVYIYLYPEKVIDYVTDYKVTFPGPSNGKHRCEAGLWIKEQYTGRWLELCSSKEQLKFGENRRQGMDGMYVVAQVNRYGSYIQHYEFAFK</sequence>
<keyword evidence="1" id="KW-1133">Transmembrane helix</keyword>
<comment type="caution">
    <text evidence="2">The sequence shown here is derived from an EMBL/GenBank/DDBJ whole genome shotgun (WGS) entry which is preliminary data.</text>
</comment>
<feature type="transmembrane region" description="Helical" evidence="1">
    <location>
        <begin position="92"/>
        <end position="117"/>
    </location>
</feature>
<reference evidence="2 3" key="1">
    <citation type="submission" date="2018-11" db="EMBL/GenBank/DDBJ databases">
        <title>Characterization of surface water Dickeya isolates.</title>
        <authorList>
            <person name="Van Gijsegem F."/>
            <person name="Pedron J."/>
        </authorList>
    </citation>
    <scope>NUCLEOTIDE SEQUENCE [LARGE SCALE GENOMIC DNA]</scope>
    <source>
        <strain evidence="2 3">FVG1-MFV-O17</strain>
    </source>
</reference>
<dbReference type="Proteomes" id="UP000276061">
    <property type="component" value="Unassembled WGS sequence"/>
</dbReference>
<dbReference type="AlphaFoldDB" id="A0A3N0G148"/>
<feature type="transmembrane region" description="Helical" evidence="1">
    <location>
        <begin position="60"/>
        <end position="80"/>
    </location>
</feature>
<protein>
    <submittedName>
        <fullName evidence="2">Uncharacterized protein</fullName>
    </submittedName>
</protein>
<keyword evidence="1" id="KW-0812">Transmembrane</keyword>
<name>A0A3N0G148_9GAMM</name>
<organism evidence="2 3">
    <name type="scientific">Dickeya undicola</name>
    <dbReference type="NCBI Taxonomy" id="1577887"/>
    <lineage>
        <taxon>Bacteria</taxon>
        <taxon>Pseudomonadati</taxon>
        <taxon>Pseudomonadota</taxon>
        <taxon>Gammaproteobacteria</taxon>
        <taxon>Enterobacterales</taxon>
        <taxon>Pectobacteriaceae</taxon>
        <taxon>Dickeya</taxon>
    </lineage>
</organism>
<evidence type="ECO:0000313" key="2">
    <source>
        <dbReference type="EMBL" id="RNM05930.1"/>
    </source>
</evidence>
<gene>
    <name evidence="2" type="ORF">EF878_11915</name>
</gene>
<dbReference type="EMBL" id="RJLR01000020">
    <property type="protein sequence ID" value="RNM05930.1"/>
    <property type="molecule type" value="Genomic_DNA"/>
</dbReference>
<dbReference type="RefSeq" id="WP_123252707.1">
    <property type="nucleotide sequence ID" value="NZ_RJLR01000020.1"/>
</dbReference>
<proteinExistence type="predicted"/>
<feature type="transmembrane region" description="Helical" evidence="1">
    <location>
        <begin position="20"/>
        <end position="40"/>
    </location>
</feature>
<keyword evidence="1" id="KW-0472">Membrane</keyword>